<evidence type="ECO:0000313" key="2">
    <source>
        <dbReference type="EMBL" id="GEM48800.1"/>
    </source>
</evidence>
<dbReference type="GO" id="GO:0015074">
    <property type="term" value="P:DNA integration"/>
    <property type="evidence" value="ECO:0007669"/>
    <property type="project" value="InterPro"/>
</dbReference>
<protein>
    <recommendedName>
        <fullName evidence="1">Integrase catalytic domain-containing protein</fullName>
    </recommendedName>
</protein>
<dbReference type="RefSeq" id="WP_186816184.1">
    <property type="nucleotide sequence ID" value="NZ_BJXB01000024.1"/>
</dbReference>
<name>A0A511N7I5_DEIC1</name>
<dbReference type="InterPro" id="IPR001584">
    <property type="entry name" value="Integrase_cat-core"/>
</dbReference>
<dbReference type="InterPro" id="IPR036397">
    <property type="entry name" value="RNaseH_sf"/>
</dbReference>
<keyword evidence="3" id="KW-1185">Reference proteome</keyword>
<feature type="domain" description="Integrase catalytic" evidence="1">
    <location>
        <begin position="171"/>
        <end position="299"/>
    </location>
</feature>
<evidence type="ECO:0000313" key="3">
    <source>
        <dbReference type="Proteomes" id="UP000321306"/>
    </source>
</evidence>
<dbReference type="PANTHER" id="PTHR35004:SF6">
    <property type="entry name" value="TRANSPOSASE"/>
    <property type="match status" value="1"/>
</dbReference>
<dbReference type="Gene3D" id="3.30.420.10">
    <property type="entry name" value="Ribonuclease H-like superfamily/Ribonuclease H"/>
    <property type="match status" value="1"/>
</dbReference>
<reference evidence="2 3" key="1">
    <citation type="submission" date="2019-07" db="EMBL/GenBank/DDBJ databases">
        <title>Whole genome shotgun sequence of Deinococcus cellulosilyticus NBRC 106333.</title>
        <authorList>
            <person name="Hosoyama A."/>
            <person name="Uohara A."/>
            <person name="Ohji S."/>
            <person name="Ichikawa N."/>
        </authorList>
    </citation>
    <scope>NUCLEOTIDE SEQUENCE [LARGE SCALE GENOMIC DNA]</scope>
    <source>
        <strain evidence="2 3">NBRC 106333</strain>
    </source>
</reference>
<dbReference type="SUPFAM" id="SSF53098">
    <property type="entry name" value="Ribonuclease H-like"/>
    <property type="match status" value="1"/>
</dbReference>
<dbReference type="InterPro" id="IPR012337">
    <property type="entry name" value="RNaseH-like_sf"/>
</dbReference>
<dbReference type="Proteomes" id="UP000321306">
    <property type="component" value="Unassembled WGS sequence"/>
</dbReference>
<dbReference type="PANTHER" id="PTHR35004">
    <property type="entry name" value="TRANSPOSASE RV3428C-RELATED"/>
    <property type="match status" value="1"/>
</dbReference>
<proteinExistence type="predicted"/>
<organism evidence="2 3">
    <name type="scientific">Deinococcus cellulosilyticus (strain DSM 18568 / NBRC 106333 / KACC 11606 / 5516J-15)</name>
    <dbReference type="NCBI Taxonomy" id="1223518"/>
    <lineage>
        <taxon>Bacteria</taxon>
        <taxon>Thermotogati</taxon>
        <taxon>Deinococcota</taxon>
        <taxon>Deinococci</taxon>
        <taxon>Deinococcales</taxon>
        <taxon>Deinococcaceae</taxon>
        <taxon>Deinococcus</taxon>
    </lineage>
</organism>
<sequence length="576" mass="65209">MIPRLVFPDTPQVSDLTGAQEWFALLQPALRASKWKRAELVKAIAQQKGCSPRSIYRKLEALESSQNGLSALAKKPRADKGHFRIAQEAFEVIQAAFLSNTPNTSVRYIHRTLVRAVPQVMTYKTASGKDKVITVEMCRRVKNAMLQDPVMRLAFYDTTERKEFMRTYNGKVTAHHANHMWQMDMTRCDVEVVDPETLRFLRLRVHAIIDVYSGVIPGIAFSEDEDQTQTDLAFLRAILPKQGPYADKYPIFGVPEIMYWDNGKTYRSDHIERILKGLNVQSIHSKPRVSHTRGAIERFWGTEHGFERTLPAYVGENAKDRDSEELRNLRKATLKWLETGKDPGFGKRHLTIDEFKNIMLAWIITEYHQWVVDGKTRLQHFLETVPAKTQLLFDPTELFLLFARRKERTVTPDGGVKLDNKIWKIPSGVLAPYSGLKVLVLEDQFAMGDVRVIARQERNGQLTILGEAVPAPDIANSIASGEQRRAEKAQNTAAVNSLKEVQERLAHPDLIVARQIVKELDIAPTPAQLPATPAQLAAVNPPKTDLGEFGNFLKPSDTTDIDAFMSEINLSERKKP</sequence>
<dbReference type="AlphaFoldDB" id="A0A511N7I5"/>
<evidence type="ECO:0000259" key="1">
    <source>
        <dbReference type="PROSITE" id="PS50994"/>
    </source>
</evidence>
<accession>A0A511N7I5</accession>
<gene>
    <name evidence="2" type="ORF">DC3_44350</name>
</gene>
<dbReference type="GO" id="GO:0003676">
    <property type="term" value="F:nucleic acid binding"/>
    <property type="evidence" value="ECO:0007669"/>
    <property type="project" value="InterPro"/>
</dbReference>
<dbReference type="EMBL" id="BJXB01000024">
    <property type="protein sequence ID" value="GEM48800.1"/>
    <property type="molecule type" value="Genomic_DNA"/>
</dbReference>
<dbReference type="PROSITE" id="PS50994">
    <property type="entry name" value="INTEGRASE"/>
    <property type="match status" value="1"/>
</dbReference>
<comment type="caution">
    <text evidence="2">The sequence shown here is derived from an EMBL/GenBank/DDBJ whole genome shotgun (WGS) entry which is preliminary data.</text>
</comment>
<dbReference type="Pfam" id="PF00665">
    <property type="entry name" value="rve"/>
    <property type="match status" value="1"/>
</dbReference>